<evidence type="ECO:0000313" key="5">
    <source>
        <dbReference type="Proteomes" id="UP000253792"/>
    </source>
</evidence>
<dbReference type="CDD" id="cd06414">
    <property type="entry name" value="GH25_LytC-like"/>
    <property type="match status" value="1"/>
</dbReference>
<dbReference type="InterPro" id="IPR002053">
    <property type="entry name" value="Glyco_hydro_25"/>
</dbReference>
<keyword evidence="3" id="KW-1133">Transmembrane helix</keyword>
<keyword evidence="3" id="KW-0472">Membrane</keyword>
<comment type="similarity">
    <text evidence="1">Belongs to the glycosyl hydrolase 25 family.</text>
</comment>
<dbReference type="GO" id="GO:0009253">
    <property type="term" value="P:peptidoglycan catabolic process"/>
    <property type="evidence" value="ECO:0007669"/>
    <property type="project" value="InterPro"/>
</dbReference>
<feature type="compositionally biased region" description="Low complexity" evidence="2">
    <location>
        <begin position="1"/>
        <end position="21"/>
    </location>
</feature>
<protein>
    <submittedName>
        <fullName evidence="4">Glycoside hydrolase</fullName>
    </submittedName>
</protein>
<dbReference type="AlphaFoldDB" id="A0A369LBZ6"/>
<accession>A0A369LBZ6</accession>
<dbReference type="SUPFAM" id="SSF51445">
    <property type="entry name" value="(Trans)glycosidases"/>
    <property type="match status" value="1"/>
</dbReference>
<keyword evidence="5" id="KW-1185">Reference proteome</keyword>
<gene>
    <name evidence="4" type="ORF">C1880_04855</name>
</gene>
<sequence length="308" mass="33517">MSNGPARPRTSSSTRNASTRPGSTHPQQRPRRNVSARKPFVILAFVLALIVLGVSACNATSALLNGSSQEETSRSANAKQPYVSPYDFSGLSQQNGRFSYSENGVEKSQTGIDVSEMQGAIDWEQVASDGIQFAFVRAGYRGTTEGGLFADARLNENLAGAADAGLQTGVYFYSQATSAEEAQEEADFVLNQLGGRKLDLPITFDHEKDTTVNARGNNVDRDTLTEAALAFCQRIEQAGYRSMVYGNKVDIARMNLDSLGDRPVWFAEYNALQPSGQFDFVLWQYSNTGSVAGISTPVDMNLRFTDML</sequence>
<dbReference type="STRING" id="1034345.GCA_000236865_00520"/>
<feature type="transmembrane region" description="Helical" evidence="3">
    <location>
        <begin position="40"/>
        <end position="64"/>
    </location>
</feature>
<reference evidence="4 5" key="1">
    <citation type="journal article" date="2018" name="Elife">
        <title>Discovery and characterization of a prevalent human gut bacterial enzyme sufficient for the inactivation of a family of plant toxins.</title>
        <authorList>
            <person name="Koppel N."/>
            <person name="Bisanz J.E."/>
            <person name="Pandelia M.E."/>
            <person name="Turnbaugh P.J."/>
            <person name="Balskus E.P."/>
        </authorList>
    </citation>
    <scope>NUCLEOTIDE SEQUENCE [LARGE SCALE GENOMIC DNA]</scope>
    <source>
        <strain evidence="5">anaerobia AP69FAA</strain>
    </source>
</reference>
<evidence type="ECO:0000256" key="1">
    <source>
        <dbReference type="ARBA" id="ARBA00010646"/>
    </source>
</evidence>
<feature type="region of interest" description="Disordered" evidence="2">
    <location>
        <begin position="1"/>
        <end position="33"/>
    </location>
</feature>
<dbReference type="GO" id="GO:0003796">
    <property type="term" value="F:lysozyme activity"/>
    <property type="evidence" value="ECO:0007669"/>
    <property type="project" value="InterPro"/>
</dbReference>
<proteinExistence type="inferred from homology"/>
<dbReference type="OrthoDB" id="287365at2"/>
<dbReference type="EMBL" id="PPTP01000003">
    <property type="protein sequence ID" value="RDB56207.1"/>
    <property type="molecule type" value="Genomic_DNA"/>
</dbReference>
<dbReference type="Pfam" id="PF01183">
    <property type="entry name" value="Glyco_hydro_25"/>
    <property type="match status" value="1"/>
</dbReference>
<keyword evidence="4" id="KW-0378">Hydrolase</keyword>
<dbReference type="PANTHER" id="PTHR34135:SF2">
    <property type="entry name" value="LYSOZYME"/>
    <property type="match status" value="1"/>
</dbReference>
<dbReference type="GO" id="GO:0016998">
    <property type="term" value="P:cell wall macromolecule catabolic process"/>
    <property type="evidence" value="ECO:0007669"/>
    <property type="project" value="InterPro"/>
</dbReference>
<keyword evidence="3" id="KW-0812">Transmembrane</keyword>
<organism evidence="4 5">
    <name type="scientific">Senegalimassilia anaerobia</name>
    <dbReference type="NCBI Taxonomy" id="1473216"/>
    <lineage>
        <taxon>Bacteria</taxon>
        <taxon>Bacillati</taxon>
        <taxon>Actinomycetota</taxon>
        <taxon>Coriobacteriia</taxon>
        <taxon>Coriobacteriales</taxon>
        <taxon>Coriobacteriaceae</taxon>
        <taxon>Senegalimassilia</taxon>
    </lineage>
</organism>
<dbReference type="RefSeq" id="WP_114620501.1">
    <property type="nucleotide sequence ID" value="NZ_PPTP01000003.1"/>
</dbReference>
<evidence type="ECO:0000256" key="2">
    <source>
        <dbReference type="SAM" id="MobiDB-lite"/>
    </source>
</evidence>
<dbReference type="InterPro" id="IPR017853">
    <property type="entry name" value="GH"/>
</dbReference>
<evidence type="ECO:0000256" key="3">
    <source>
        <dbReference type="SAM" id="Phobius"/>
    </source>
</evidence>
<comment type="caution">
    <text evidence="4">The sequence shown here is derived from an EMBL/GenBank/DDBJ whole genome shotgun (WGS) entry which is preliminary data.</text>
</comment>
<dbReference type="PROSITE" id="PS51904">
    <property type="entry name" value="GLYCOSYL_HYDROL_F25_2"/>
    <property type="match status" value="1"/>
</dbReference>
<dbReference type="GO" id="GO:0016052">
    <property type="term" value="P:carbohydrate catabolic process"/>
    <property type="evidence" value="ECO:0007669"/>
    <property type="project" value="TreeGrafter"/>
</dbReference>
<dbReference type="Proteomes" id="UP000253792">
    <property type="component" value="Unassembled WGS sequence"/>
</dbReference>
<name>A0A369LBZ6_9ACTN</name>
<dbReference type="Gene3D" id="3.20.20.80">
    <property type="entry name" value="Glycosidases"/>
    <property type="match status" value="1"/>
</dbReference>
<evidence type="ECO:0000313" key="4">
    <source>
        <dbReference type="EMBL" id="RDB56207.1"/>
    </source>
</evidence>
<dbReference type="PANTHER" id="PTHR34135">
    <property type="entry name" value="LYSOZYME"/>
    <property type="match status" value="1"/>
</dbReference>